<evidence type="ECO:0000313" key="3">
    <source>
        <dbReference type="Proteomes" id="UP001607302"/>
    </source>
</evidence>
<sequence length="121" mass="14570">MIIKNDSEKENLLIDAEEEKEVEDEGKDYDSIDNRFYSNNDDSRDKFNFNQKDVGVWLIIDLANLNLNSKIPNTMYRKNEIKWMIETNNNNMEITENNIEIRIDYDSERFNHGLKNEFRRN</sequence>
<name>A0ABD2A5N4_VESSQ</name>
<organism evidence="2 3">
    <name type="scientific">Vespula squamosa</name>
    <name type="common">Southern yellow jacket</name>
    <name type="synonym">Wasp</name>
    <dbReference type="NCBI Taxonomy" id="30214"/>
    <lineage>
        <taxon>Eukaryota</taxon>
        <taxon>Metazoa</taxon>
        <taxon>Ecdysozoa</taxon>
        <taxon>Arthropoda</taxon>
        <taxon>Hexapoda</taxon>
        <taxon>Insecta</taxon>
        <taxon>Pterygota</taxon>
        <taxon>Neoptera</taxon>
        <taxon>Endopterygota</taxon>
        <taxon>Hymenoptera</taxon>
        <taxon>Apocrita</taxon>
        <taxon>Aculeata</taxon>
        <taxon>Vespoidea</taxon>
        <taxon>Vespidae</taxon>
        <taxon>Vespinae</taxon>
        <taxon>Vespula</taxon>
    </lineage>
</organism>
<feature type="compositionally biased region" description="Basic and acidic residues" evidence="1">
    <location>
        <begin position="1"/>
        <end position="12"/>
    </location>
</feature>
<dbReference type="EMBL" id="JAUDFV010000154">
    <property type="protein sequence ID" value="KAL2715901.1"/>
    <property type="molecule type" value="Genomic_DNA"/>
</dbReference>
<reference evidence="2 3" key="1">
    <citation type="journal article" date="2024" name="Ann. Entomol. Soc. Am.">
        <title>Genomic analyses of the southern and eastern yellowjacket wasps (Hymenoptera: Vespidae) reveal evolutionary signatures of social life.</title>
        <authorList>
            <person name="Catto M.A."/>
            <person name="Caine P.B."/>
            <person name="Orr S.E."/>
            <person name="Hunt B.G."/>
            <person name="Goodisman M.A.D."/>
        </authorList>
    </citation>
    <scope>NUCLEOTIDE SEQUENCE [LARGE SCALE GENOMIC DNA]</scope>
    <source>
        <strain evidence="2">233</strain>
        <tissue evidence="2">Head and thorax</tissue>
    </source>
</reference>
<comment type="caution">
    <text evidence="2">The sequence shown here is derived from an EMBL/GenBank/DDBJ whole genome shotgun (WGS) entry which is preliminary data.</text>
</comment>
<gene>
    <name evidence="2" type="ORF">V1478_013577</name>
</gene>
<evidence type="ECO:0000256" key="1">
    <source>
        <dbReference type="SAM" id="MobiDB-lite"/>
    </source>
</evidence>
<evidence type="ECO:0000313" key="2">
    <source>
        <dbReference type="EMBL" id="KAL2715901.1"/>
    </source>
</evidence>
<protein>
    <submittedName>
        <fullName evidence="2">Myb-like protein X</fullName>
    </submittedName>
</protein>
<feature type="compositionally biased region" description="Acidic residues" evidence="1">
    <location>
        <begin position="15"/>
        <end position="27"/>
    </location>
</feature>
<proteinExistence type="predicted"/>
<dbReference type="AlphaFoldDB" id="A0ABD2A5N4"/>
<accession>A0ABD2A5N4</accession>
<feature type="region of interest" description="Disordered" evidence="1">
    <location>
        <begin position="1"/>
        <end position="33"/>
    </location>
</feature>
<dbReference type="Proteomes" id="UP001607302">
    <property type="component" value="Unassembled WGS sequence"/>
</dbReference>
<keyword evidence="3" id="KW-1185">Reference proteome</keyword>